<keyword evidence="6" id="KW-0732">Signal</keyword>
<dbReference type="Pfam" id="PF00560">
    <property type="entry name" value="LRR_1"/>
    <property type="match status" value="6"/>
</dbReference>
<reference evidence="12" key="1">
    <citation type="submission" date="2022-12" db="EMBL/GenBank/DDBJ databases">
        <title>Draft genome assemblies for two species of Escallonia (Escalloniales).</title>
        <authorList>
            <person name="Chanderbali A."/>
            <person name="Dervinis C."/>
            <person name="Anghel I."/>
            <person name="Soltis D."/>
            <person name="Soltis P."/>
            <person name="Zapata F."/>
        </authorList>
    </citation>
    <scope>NUCLEOTIDE SEQUENCE</scope>
    <source>
        <strain evidence="12">UCBG92.1500</strain>
        <tissue evidence="12">Leaf</tissue>
    </source>
</reference>
<dbReference type="InterPro" id="IPR032675">
    <property type="entry name" value="LRR_dom_sf"/>
</dbReference>
<keyword evidence="7" id="KW-0677">Repeat</keyword>
<evidence type="ECO:0000256" key="6">
    <source>
        <dbReference type="ARBA" id="ARBA00022729"/>
    </source>
</evidence>
<dbReference type="FunFam" id="3.80.10.10:FF:000383">
    <property type="entry name" value="Leucine-rich repeat receptor protein kinase EMS1"/>
    <property type="match status" value="1"/>
</dbReference>
<keyword evidence="8 11" id="KW-1133">Transmembrane helix</keyword>
<protein>
    <submittedName>
        <fullName evidence="12">Uncharacterized protein</fullName>
    </submittedName>
</protein>
<proteinExistence type="inferred from homology"/>
<dbReference type="Pfam" id="PF13855">
    <property type="entry name" value="LRR_8"/>
    <property type="match status" value="2"/>
</dbReference>
<dbReference type="PROSITE" id="PS51450">
    <property type="entry name" value="LRR"/>
    <property type="match status" value="1"/>
</dbReference>
<evidence type="ECO:0000256" key="8">
    <source>
        <dbReference type="ARBA" id="ARBA00022989"/>
    </source>
</evidence>
<dbReference type="GO" id="GO:0006952">
    <property type="term" value="P:defense response"/>
    <property type="evidence" value="ECO:0007669"/>
    <property type="project" value="UniProtKB-ARBA"/>
</dbReference>
<dbReference type="InterPro" id="IPR001611">
    <property type="entry name" value="Leu-rich_rpt"/>
</dbReference>
<dbReference type="EMBL" id="JAVXUO010000957">
    <property type="protein sequence ID" value="KAK2987670.1"/>
    <property type="molecule type" value="Genomic_DNA"/>
</dbReference>
<evidence type="ECO:0000256" key="3">
    <source>
        <dbReference type="ARBA" id="ARBA00022475"/>
    </source>
</evidence>
<dbReference type="AlphaFoldDB" id="A0AA88SDY3"/>
<organism evidence="12 13">
    <name type="scientific">Escallonia rubra</name>
    <dbReference type="NCBI Taxonomy" id="112253"/>
    <lineage>
        <taxon>Eukaryota</taxon>
        <taxon>Viridiplantae</taxon>
        <taxon>Streptophyta</taxon>
        <taxon>Embryophyta</taxon>
        <taxon>Tracheophyta</taxon>
        <taxon>Spermatophyta</taxon>
        <taxon>Magnoliopsida</taxon>
        <taxon>eudicotyledons</taxon>
        <taxon>Gunneridae</taxon>
        <taxon>Pentapetalae</taxon>
        <taxon>asterids</taxon>
        <taxon>campanulids</taxon>
        <taxon>Escalloniales</taxon>
        <taxon>Escalloniaceae</taxon>
        <taxon>Escallonia</taxon>
    </lineage>
</organism>
<evidence type="ECO:0000256" key="11">
    <source>
        <dbReference type="SAM" id="Phobius"/>
    </source>
</evidence>
<keyword evidence="10" id="KW-0325">Glycoprotein</keyword>
<dbReference type="PANTHER" id="PTHR48065">
    <property type="entry name" value="OS10G0469600 PROTEIN"/>
    <property type="match status" value="1"/>
</dbReference>
<evidence type="ECO:0000313" key="12">
    <source>
        <dbReference type="EMBL" id="KAK2987670.1"/>
    </source>
</evidence>
<evidence type="ECO:0000256" key="9">
    <source>
        <dbReference type="ARBA" id="ARBA00023136"/>
    </source>
</evidence>
<keyword evidence="5 11" id="KW-0812">Transmembrane</keyword>
<name>A0AA88SDY3_9ASTE</name>
<comment type="similarity">
    <text evidence="2">Belongs to the RLP family.</text>
</comment>
<dbReference type="Gene3D" id="3.80.10.10">
    <property type="entry name" value="Ribonuclease Inhibitor"/>
    <property type="match status" value="2"/>
</dbReference>
<sequence length="639" mass="68750">MRQTRMTDPFHEEGRRFLRYPHLLNYPLSMEPTALAVSASICSTSSTASTTTFSTSAIASGGVPTSIGRLCSLAYLDLSDNNLTGTPYVLERTQTCVSNSPLTSFVLLILSNNQLVGILPEWLGGQLENLVELKLSYNLLEGPIPASIGTLVYLTDVALGGNKLNGTLPESFGQLSEATIFDVSSNQLTGFVSEVLRFQLGLKIKRSSGTLIYLMLAFQVPYRTGFGMSNLFEGGVPLPAVEVELLDLSNNNFSGPIPQNIGESMPNLIFLSLSGNKLSGNAPSSIGNCSYLKVLDLGSNYLYGMIPSSLAQLRQLQSLHLGGNMISGELPASLKNLTSLETLDLGNNNLSGSIPPWDGNGFTNLRIISLRTNSFSGVLPSELLNSSSLQVLDLAENNLSGNIPASISDLKAMVQDQKVNQYLLYGKYRGVYYAESLVVNTKGLPQKYTKTLSLVTSIDLSGNNFHGDFPAELSLLFGLMILNLSRNHISGNIPGSISNLRQLSSLDLSSNKLSGFIPPSMSSLRFLAYLNLSDNGLSGMVPHEGQMTTFSASSFAGNPDLCGAPLDVECQGEDSNQGKTVGGSIGGGKFLDKWFGLSIGLGFAVGILVPYLMIIIRKPWNEAYFRFVDKIVYRLSGLK</sequence>
<evidence type="ECO:0000256" key="2">
    <source>
        <dbReference type="ARBA" id="ARBA00009592"/>
    </source>
</evidence>
<dbReference type="GO" id="GO:0051707">
    <property type="term" value="P:response to other organism"/>
    <property type="evidence" value="ECO:0007669"/>
    <property type="project" value="UniProtKB-ARBA"/>
</dbReference>
<evidence type="ECO:0000256" key="4">
    <source>
        <dbReference type="ARBA" id="ARBA00022614"/>
    </source>
</evidence>
<gene>
    <name evidence="12" type="ORF">RJ640_027922</name>
</gene>
<dbReference type="SUPFAM" id="SSF52058">
    <property type="entry name" value="L domain-like"/>
    <property type="match status" value="2"/>
</dbReference>
<dbReference type="InterPro" id="IPR003591">
    <property type="entry name" value="Leu-rich_rpt_typical-subtyp"/>
</dbReference>
<keyword evidence="13" id="KW-1185">Reference proteome</keyword>
<keyword evidence="9 11" id="KW-0472">Membrane</keyword>
<comment type="caution">
    <text evidence="12">The sequence shown here is derived from an EMBL/GenBank/DDBJ whole genome shotgun (WGS) entry which is preliminary data.</text>
</comment>
<accession>A0AA88SDY3</accession>
<evidence type="ECO:0000256" key="7">
    <source>
        <dbReference type="ARBA" id="ARBA00022737"/>
    </source>
</evidence>
<keyword evidence="3" id="KW-1003">Cell membrane</keyword>
<dbReference type="FunFam" id="3.80.10.10:FF:000095">
    <property type="entry name" value="LRR receptor-like serine/threonine-protein kinase GSO1"/>
    <property type="match status" value="1"/>
</dbReference>
<evidence type="ECO:0000313" key="13">
    <source>
        <dbReference type="Proteomes" id="UP001187471"/>
    </source>
</evidence>
<dbReference type="GO" id="GO:0005886">
    <property type="term" value="C:plasma membrane"/>
    <property type="evidence" value="ECO:0007669"/>
    <property type="project" value="UniProtKB-SubCell"/>
</dbReference>
<evidence type="ECO:0000256" key="5">
    <source>
        <dbReference type="ARBA" id="ARBA00022692"/>
    </source>
</evidence>
<comment type="subcellular location">
    <subcellularLocation>
        <location evidence="1">Cell membrane</location>
        <topology evidence="1">Single-pass membrane protein</topology>
    </subcellularLocation>
</comment>
<dbReference type="Proteomes" id="UP001187471">
    <property type="component" value="Unassembled WGS sequence"/>
</dbReference>
<dbReference type="SMART" id="SM00369">
    <property type="entry name" value="LRR_TYP"/>
    <property type="match status" value="7"/>
</dbReference>
<keyword evidence="4" id="KW-0433">Leucine-rich repeat</keyword>
<feature type="transmembrane region" description="Helical" evidence="11">
    <location>
        <begin position="594"/>
        <end position="616"/>
    </location>
</feature>
<evidence type="ECO:0000256" key="10">
    <source>
        <dbReference type="ARBA" id="ARBA00023180"/>
    </source>
</evidence>
<dbReference type="PANTHER" id="PTHR48065:SF55">
    <property type="entry name" value="KINASE BRI1, PUTATIVE-RELATED"/>
    <property type="match status" value="1"/>
</dbReference>
<dbReference type="PRINTS" id="PR00019">
    <property type="entry name" value="LEURICHRPT"/>
</dbReference>
<dbReference type="FunFam" id="3.80.10.10:FF:000111">
    <property type="entry name" value="LRR receptor-like serine/threonine-protein kinase ERECTA"/>
    <property type="match status" value="1"/>
</dbReference>
<evidence type="ECO:0000256" key="1">
    <source>
        <dbReference type="ARBA" id="ARBA00004162"/>
    </source>
</evidence>